<feature type="non-terminal residue" evidence="1">
    <location>
        <position position="108"/>
    </location>
</feature>
<dbReference type="Proteomes" id="UP000838878">
    <property type="component" value="Chromosome 11"/>
</dbReference>
<keyword evidence="2" id="KW-1185">Reference proteome</keyword>
<dbReference type="OrthoDB" id="418748at2759"/>
<dbReference type="EMBL" id="OV170231">
    <property type="protein sequence ID" value="CAH0716165.1"/>
    <property type="molecule type" value="Genomic_DNA"/>
</dbReference>
<dbReference type="AlphaFoldDB" id="A0A8J9UX60"/>
<reference evidence="1" key="1">
    <citation type="submission" date="2021-12" db="EMBL/GenBank/DDBJ databases">
        <authorList>
            <person name="Martin H S."/>
        </authorList>
    </citation>
    <scope>NUCLEOTIDE SEQUENCE</scope>
</reference>
<organism evidence="1 2">
    <name type="scientific">Brenthis ino</name>
    <name type="common">lesser marbled fritillary</name>
    <dbReference type="NCBI Taxonomy" id="405034"/>
    <lineage>
        <taxon>Eukaryota</taxon>
        <taxon>Metazoa</taxon>
        <taxon>Ecdysozoa</taxon>
        <taxon>Arthropoda</taxon>
        <taxon>Hexapoda</taxon>
        <taxon>Insecta</taxon>
        <taxon>Pterygota</taxon>
        <taxon>Neoptera</taxon>
        <taxon>Endopterygota</taxon>
        <taxon>Lepidoptera</taxon>
        <taxon>Glossata</taxon>
        <taxon>Ditrysia</taxon>
        <taxon>Papilionoidea</taxon>
        <taxon>Nymphalidae</taxon>
        <taxon>Heliconiinae</taxon>
        <taxon>Argynnini</taxon>
        <taxon>Brenthis</taxon>
    </lineage>
</organism>
<name>A0A8J9UX60_9NEOP</name>
<sequence>MGGLRVSRKTNEYLHCSFSGGKTNTQAAPTIKGTSLNQVEEFKYLRSTVNTRANTERMISLTESEQVGLSGGHSLGSSVTQIYQSELKAPCINKQIGRQCYMDLSFGG</sequence>
<accession>A0A8J9UX60</accession>
<evidence type="ECO:0000313" key="2">
    <source>
        <dbReference type="Proteomes" id="UP000838878"/>
    </source>
</evidence>
<protein>
    <submittedName>
        <fullName evidence="1">Uncharacterized protein</fullName>
    </submittedName>
</protein>
<proteinExistence type="predicted"/>
<gene>
    <name evidence="1" type="ORF">BINO364_LOCUS2985</name>
</gene>
<evidence type="ECO:0000313" key="1">
    <source>
        <dbReference type="EMBL" id="CAH0716165.1"/>
    </source>
</evidence>